<evidence type="ECO:0000313" key="2">
    <source>
        <dbReference type="Proteomes" id="UP000032414"/>
    </source>
</evidence>
<dbReference type="EMBL" id="LN614830">
    <property type="protein sequence ID" value="CEG60573.1"/>
    <property type="molecule type" value="Genomic_DNA"/>
</dbReference>
<proteinExistence type="predicted"/>
<organism evidence="1 2">
    <name type="scientific">Legionella micdadei</name>
    <name type="common">Tatlockia micdadei</name>
    <dbReference type="NCBI Taxonomy" id="451"/>
    <lineage>
        <taxon>Bacteria</taxon>
        <taxon>Pseudomonadati</taxon>
        <taxon>Pseudomonadota</taxon>
        <taxon>Gammaproteobacteria</taxon>
        <taxon>Legionellales</taxon>
        <taxon>Legionellaceae</taxon>
        <taxon>Legionella</taxon>
    </lineage>
</organism>
<dbReference type="AlphaFoldDB" id="A0A098GDJ6"/>
<dbReference type="HOGENOM" id="CLU_3123648_0_0_6"/>
<name>A0A098GDJ6_LEGMI</name>
<evidence type="ECO:0000313" key="1">
    <source>
        <dbReference type="EMBL" id="CEG60573.1"/>
    </source>
</evidence>
<dbReference type="Proteomes" id="UP000032414">
    <property type="component" value="Chromosome I"/>
</dbReference>
<gene>
    <name evidence="1" type="ORF">LMI_1263</name>
</gene>
<dbReference type="KEGG" id="tmc:LMI_1263"/>
<accession>A0A098GDJ6</accession>
<sequence>MFLSKLLLSLAMRESPAANAQYLDDEFLSSLIQLALFIFISNYDLALLSL</sequence>
<reference evidence="2" key="1">
    <citation type="submission" date="2014-09" db="EMBL/GenBank/DDBJ databases">
        <authorList>
            <person name="Gomez-Valero L."/>
        </authorList>
    </citation>
    <scope>NUCLEOTIDE SEQUENCE [LARGE SCALE GENOMIC DNA]</scope>
    <source>
        <strain evidence="2">ATCC33218</strain>
    </source>
</reference>
<protein>
    <submittedName>
        <fullName evidence="1">Uncharacterized protein</fullName>
    </submittedName>
</protein>